<sequence>MNLNQRLKELPNDIQRKIWEYDGTWSHNFDLDVIPFLQQEWFIKWIELDKDGKPWGQYGIDLTDDAMHKPTGDLHHNYTRAKKICDKRNKLNDGYLYLPSHSSLGEVDQYPGACTGHRVIRKGSIVYRVSPPTPTAPPVTVDNVYLDGIG</sequence>
<organism evidence="1">
    <name type="scientific">viral metagenome</name>
    <dbReference type="NCBI Taxonomy" id="1070528"/>
    <lineage>
        <taxon>unclassified sequences</taxon>
        <taxon>metagenomes</taxon>
        <taxon>organismal metagenomes</taxon>
    </lineage>
</organism>
<dbReference type="EMBL" id="MN739319">
    <property type="protein sequence ID" value="QHS98593.1"/>
    <property type="molecule type" value="Genomic_DNA"/>
</dbReference>
<proteinExistence type="predicted"/>
<dbReference type="AlphaFoldDB" id="A0A6C0C4Z4"/>
<protein>
    <submittedName>
        <fullName evidence="1">Uncharacterized protein</fullName>
    </submittedName>
</protein>
<accession>A0A6C0C4Z4</accession>
<evidence type="ECO:0000313" key="1">
    <source>
        <dbReference type="EMBL" id="QHS98593.1"/>
    </source>
</evidence>
<name>A0A6C0C4Z4_9ZZZZ</name>
<reference evidence="1" key="1">
    <citation type="journal article" date="2020" name="Nature">
        <title>Giant virus diversity and host interactions through global metagenomics.</title>
        <authorList>
            <person name="Schulz F."/>
            <person name="Roux S."/>
            <person name="Paez-Espino D."/>
            <person name="Jungbluth S."/>
            <person name="Walsh D.A."/>
            <person name="Denef V.J."/>
            <person name="McMahon K.D."/>
            <person name="Konstantinidis K.T."/>
            <person name="Eloe-Fadrosh E.A."/>
            <person name="Kyrpides N.C."/>
            <person name="Woyke T."/>
        </authorList>
    </citation>
    <scope>NUCLEOTIDE SEQUENCE</scope>
    <source>
        <strain evidence="1">GVMAG-M-3300020185-18</strain>
    </source>
</reference>